<dbReference type="GO" id="GO:0005615">
    <property type="term" value="C:extracellular space"/>
    <property type="evidence" value="ECO:0007669"/>
    <property type="project" value="InterPro"/>
</dbReference>
<keyword evidence="1 2" id="KW-0732">Signal</keyword>
<dbReference type="InterPro" id="IPR029050">
    <property type="entry name" value="Immunoprotect_excell_Ig-like"/>
</dbReference>
<organism evidence="4 5">
    <name type="scientific">Mycobacterium pseudoshottsii</name>
    <dbReference type="NCBI Taxonomy" id="265949"/>
    <lineage>
        <taxon>Bacteria</taxon>
        <taxon>Bacillati</taxon>
        <taxon>Actinomycetota</taxon>
        <taxon>Actinomycetes</taxon>
        <taxon>Mycobacteriales</taxon>
        <taxon>Mycobacteriaceae</taxon>
        <taxon>Mycobacterium</taxon>
        <taxon>Mycobacterium ulcerans group</taxon>
    </lineage>
</organism>
<accession>A0A9N7LSD4</accession>
<sequence>MKLTTMIKTAVAVVAIATIATITAPIAFAAYPITGKFGSELKMTDSVGQVVLGWTVSDLKSSSDVIPGYPVAGQVWEATATVNAISGPVTPAISQFNARTADGVNYRVLWQASGPNTISGATIPQGASSTGKIYFDVTGPAPTIVAMNNGMEDLMIWGP</sequence>
<feature type="chain" id="PRO_5040150552" evidence="2">
    <location>
        <begin position="30"/>
        <end position="159"/>
    </location>
</feature>
<evidence type="ECO:0000256" key="2">
    <source>
        <dbReference type="SAM" id="SignalP"/>
    </source>
</evidence>
<dbReference type="EMBL" id="AP026367">
    <property type="protein sequence ID" value="BDN82651.1"/>
    <property type="molecule type" value="Genomic_DNA"/>
</dbReference>
<evidence type="ECO:0000259" key="3">
    <source>
        <dbReference type="Pfam" id="PF09167"/>
    </source>
</evidence>
<name>A0A9N7LSD4_9MYCO</name>
<protein>
    <submittedName>
        <fullName evidence="4">Immunogenic protein MPT63</fullName>
    </submittedName>
</protein>
<proteinExistence type="predicted"/>
<feature type="domain" description="MPT63-like" evidence="3">
    <location>
        <begin position="32"/>
        <end position="157"/>
    </location>
</feature>
<dbReference type="Pfam" id="PF09167">
    <property type="entry name" value="DUF1942"/>
    <property type="match status" value="1"/>
</dbReference>
<gene>
    <name evidence="4" type="primary">mpt63</name>
    <name evidence="4" type="ORF">NJB1907Z4_C28660</name>
</gene>
<evidence type="ECO:0000256" key="1">
    <source>
        <dbReference type="ARBA" id="ARBA00022729"/>
    </source>
</evidence>
<reference evidence="4" key="1">
    <citation type="submission" date="2022-06" db="EMBL/GenBank/DDBJ databases">
        <title>Complete genome sequence of Mycobacterium pseudoshottsii NJB1907-Z4.</title>
        <authorList>
            <person name="Komine T."/>
            <person name="Fukano H."/>
            <person name="Wada S."/>
        </authorList>
    </citation>
    <scope>NUCLEOTIDE SEQUENCE</scope>
    <source>
        <strain evidence="4">NJB1907-Z4</strain>
    </source>
</reference>
<dbReference type="AlphaFoldDB" id="A0A9N7LSD4"/>
<evidence type="ECO:0000313" key="4">
    <source>
        <dbReference type="EMBL" id="BDN82651.1"/>
    </source>
</evidence>
<dbReference type="InterPro" id="IPR015250">
    <property type="entry name" value="MPT63-like"/>
</dbReference>
<dbReference type="RefSeq" id="WP_012394541.1">
    <property type="nucleotide sequence ID" value="NZ_AP026367.1"/>
</dbReference>
<dbReference type="SUPFAM" id="SSF81982">
    <property type="entry name" value="Antigen MPT63/MPB63 (immunoprotective extracellular protein)"/>
    <property type="match status" value="1"/>
</dbReference>
<feature type="signal peptide" evidence="2">
    <location>
        <begin position="1"/>
        <end position="29"/>
    </location>
</feature>
<dbReference type="Proteomes" id="UP001058626">
    <property type="component" value="Chromosome"/>
</dbReference>
<dbReference type="Gene3D" id="2.60.40.1240">
    <property type="match status" value="1"/>
</dbReference>
<evidence type="ECO:0000313" key="5">
    <source>
        <dbReference type="Proteomes" id="UP001058626"/>
    </source>
</evidence>
<keyword evidence="5" id="KW-1185">Reference proteome</keyword>